<dbReference type="AlphaFoldDB" id="A0A8S0FN56"/>
<evidence type="ECO:0000313" key="7">
    <source>
        <dbReference type="EMBL" id="BBU81955.1"/>
    </source>
</evidence>
<gene>
    <name evidence="7" type="ORF">EIMP300_33550</name>
</gene>
<dbReference type="CDD" id="cd00859">
    <property type="entry name" value="HisRS_anticodon"/>
    <property type="match status" value="1"/>
</dbReference>
<dbReference type="Gene3D" id="3.40.50.800">
    <property type="entry name" value="Anticodon-binding domain"/>
    <property type="match status" value="1"/>
</dbReference>
<dbReference type="InterPro" id="IPR004154">
    <property type="entry name" value="Anticodon-bd"/>
</dbReference>
<evidence type="ECO:0000256" key="5">
    <source>
        <dbReference type="ARBA" id="ARBA00023146"/>
    </source>
</evidence>
<keyword evidence="5" id="KW-0030">Aminoacyl-tRNA synthetase</keyword>
<dbReference type="SUPFAM" id="SSF52954">
    <property type="entry name" value="Class II aaRS ABD-related"/>
    <property type="match status" value="1"/>
</dbReference>
<dbReference type="FunFam" id="3.40.50.800:FF:000007">
    <property type="entry name" value="Histidine--tRNA ligase"/>
    <property type="match status" value="1"/>
</dbReference>
<evidence type="ECO:0000256" key="4">
    <source>
        <dbReference type="ARBA" id="ARBA00022917"/>
    </source>
</evidence>
<dbReference type="GO" id="GO:0004812">
    <property type="term" value="F:aminoacyl-tRNA ligase activity"/>
    <property type="evidence" value="ECO:0007669"/>
    <property type="project" value="UniProtKB-KW"/>
</dbReference>
<dbReference type="Pfam" id="PF03129">
    <property type="entry name" value="HGTP_anticodon"/>
    <property type="match status" value="1"/>
</dbReference>
<dbReference type="InterPro" id="IPR033656">
    <property type="entry name" value="HisRS_anticodon"/>
</dbReference>
<name>A0A8S0FN56_ECOLX</name>
<keyword evidence="3" id="KW-0547">Nucleotide-binding</keyword>
<keyword evidence="2" id="KW-0436">Ligase</keyword>
<evidence type="ECO:0000256" key="1">
    <source>
        <dbReference type="ARBA" id="ARBA00008226"/>
    </source>
</evidence>
<accession>A0A8S0FN56</accession>
<dbReference type="EMBL" id="AP022360">
    <property type="protein sequence ID" value="BBU81955.1"/>
    <property type="molecule type" value="Genomic_DNA"/>
</dbReference>
<keyword evidence="4" id="KW-0648">Protein biosynthesis</keyword>
<evidence type="ECO:0000256" key="3">
    <source>
        <dbReference type="ARBA" id="ARBA00022840"/>
    </source>
</evidence>
<comment type="similarity">
    <text evidence="1">Belongs to the class-II aminoacyl-tRNA synthetase family.</text>
</comment>
<keyword evidence="3" id="KW-0067">ATP-binding</keyword>
<evidence type="ECO:0000256" key="2">
    <source>
        <dbReference type="ARBA" id="ARBA00022598"/>
    </source>
</evidence>
<evidence type="ECO:0000313" key="8">
    <source>
        <dbReference type="Proteomes" id="UP000467488"/>
    </source>
</evidence>
<feature type="domain" description="Anticodon-binding" evidence="6">
    <location>
        <begin position="12"/>
        <end position="94"/>
    </location>
</feature>
<dbReference type="GO" id="GO:0005524">
    <property type="term" value="F:ATP binding"/>
    <property type="evidence" value="ECO:0007669"/>
    <property type="project" value="UniProtKB-KW"/>
</dbReference>
<organism evidence="7 8">
    <name type="scientific">Escherichia coli</name>
    <dbReference type="NCBI Taxonomy" id="562"/>
    <lineage>
        <taxon>Bacteria</taxon>
        <taxon>Pseudomonadati</taxon>
        <taxon>Pseudomonadota</taxon>
        <taxon>Gammaproteobacteria</taxon>
        <taxon>Enterobacterales</taxon>
        <taxon>Enterobacteriaceae</taxon>
        <taxon>Escherichia</taxon>
    </lineage>
</organism>
<proteinExistence type="inferred from homology"/>
<evidence type="ECO:0000259" key="6">
    <source>
        <dbReference type="Pfam" id="PF03129"/>
    </source>
</evidence>
<dbReference type="GO" id="GO:0006418">
    <property type="term" value="P:tRNA aminoacylation for protein translation"/>
    <property type="evidence" value="ECO:0007669"/>
    <property type="project" value="UniProtKB-ARBA"/>
</dbReference>
<protein>
    <recommendedName>
        <fullName evidence="6">Anticodon-binding domain-containing protein</fullName>
    </recommendedName>
</protein>
<sequence>MSISIYLVASGADTQSAAMALAERLRDELPGVKLMTNHGGGNFKKQFARADKWGARVAVVLGESEVANGTAVVKDLRSGEQTAVAQDSVAAHLRTLLG</sequence>
<dbReference type="InterPro" id="IPR036621">
    <property type="entry name" value="Anticodon-bd_dom_sf"/>
</dbReference>
<reference evidence="7 8" key="1">
    <citation type="submission" date="2020-01" db="EMBL/GenBank/DDBJ databases">
        <title>Dynamics of blaIMP-6 dissemination in carbapenem resistant Enterobacteriacea isolated from regional surveillance in Osaka, Japan.</title>
        <authorList>
            <person name="Abe R."/>
            <person name="Akeda Y."/>
            <person name="Sugawara Y."/>
            <person name="Yamamoto N."/>
            <person name="Tomono K."/>
            <person name="Takeuchi D."/>
            <person name="Kawahara R."/>
            <person name="Hamada S."/>
        </authorList>
    </citation>
    <scope>NUCLEOTIDE SEQUENCE [LARGE SCALE GENOMIC DNA]</scope>
    <source>
        <strain evidence="7 8">E300</strain>
    </source>
</reference>
<dbReference type="Proteomes" id="UP000467488">
    <property type="component" value="Chromosome"/>
</dbReference>